<name>A0A9P0D098_9CUCU</name>
<gene>
    <name evidence="15" type="ORF">PSYICH_LOCUS12943</name>
</gene>
<dbReference type="GO" id="GO:0000139">
    <property type="term" value="C:Golgi membrane"/>
    <property type="evidence" value="ECO:0007669"/>
    <property type="project" value="UniProtKB-SubCell"/>
</dbReference>
<reference evidence="15" key="1">
    <citation type="submission" date="2022-01" db="EMBL/GenBank/DDBJ databases">
        <authorList>
            <person name="King R."/>
        </authorList>
    </citation>
    <scope>NUCLEOTIDE SEQUENCE</scope>
</reference>
<evidence type="ECO:0000256" key="5">
    <source>
        <dbReference type="ARBA" id="ARBA00020973"/>
    </source>
</evidence>
<dbReference type="InterPro" id="IPR048369">
    <property type="entry name" value="COG6_C"/>
</dbReference>
<evidence type="ECO:0000313" key="15">
    <source>
        <dbReference type="EMBL" id="CAH1112483.1"/>
    </source>
</evidence>
<keyword evidence="9 11" id="KW-0472">Membrane</keyword>
<comment type="function">
    <text evidence="1 11">Required for normal Golgi function.</text>
</comment>
<comment type="similarity">
    <text evidence="3 11">Belongs to the COG6 family.</text>
</comment>
<dbReference type="GO" id="GO:0006891">
    <property type="term" value="P:intra-Golgi vesicle-mediated transport"/>
    <property type="evidence" value="ECO:0007669"/>
    <property type="project" value="UniProtKB-UniRule"/>
</dbReference>
<evidence type="ECO:0000256" key="3">
    <source>
        <dbReference type="ARBA" id="ARBA00011023"/>
    </source>
</evidence>
<protein>
    <recommendedName>
        <fullName evidence="5 11">Conserved oligomeric Golgi complex subunit 6</fullName>
        <shortName evidence="11">COG complex subunit 6</shortName>
    </recommendedName>
    <alternativeName>
        <fullName evidence="10 11">Component of oligomeric Golgi complex 6</fullName>
    </alternativeName>
</protein>
<evidence type="ECO:0000313" key="16">
    <source>
        <dbReference type="Proteomes" id="UP001153636"/>
    </source>
</evidence>
<keyword evidence="16" id="KW-1185">Reference proteome</keyword>
<accession>A0A9P0D098</accession>
<evidence type="ECO:0000259" key="14">
    <source>
        <dbReference type="Pfam" id="PF20653"/>
    </source>
</evidence>
<evidence type="ECO:0000256" key="12">
    <source>
        <dbReference type="SAM" id="Coils"/>
    </source>
</evidence>
<evidence type="ECO:0000256" key="2">
    <source>
        <dbReference type="ARBA" id="ARBA00004395"/>
    </source>
</evidence>
<dbReference type="PANTHER" id="PTHR21506:SF0">
    <property type="entry name" value="CONSERVED OLIGOMERIC GOLGI COMPLEX SUBUNIT 6"/>
    <property type="match status" value="1"/>
</dbReference>
<dbReference type="Proteomes" id="UP001153636">
    <property type="component" value="Chromosome 6"/>
</dbReference>
<keyword evidence="7 11" id="KW-0653">Protein transport</keyword>
<dbReference type="EMBL" id="OV651818">
    <property type="protein sequence ID" value="CAH1112483.1"/>
    <property type="molecule type" value="Genomic_DNA"/>
</dbReference>
<dbReference type="PANTHER" id="PTHR21506">
    <property type="entry name" value="COMPONENT OF OLIGOMERIC GOLGI COMPLEX 6"/>
    <property type="match status" value="1"/>
</dbReference>
<proteinExistence type="inferred from homology"/>
<evidence type="ECO:0000256" key="9">
    <source>
        <dbReference type="ARBA" id="ARBA00023136"/>
    </source>
</evidence>
<dbReference type="Pfam" id="PF06419">
    <property type="entry name" value="COG6_N"/>
    <property type="match status" value="1"/>
</dbReference>
<keyword evidence="8 11" id="KW-0333">Golgi apparatus</keyword>
<feature type="coiled-coil region" evidence="12">
    <location>
        <begin position="86"/>
        <end position="113"/>
    </location>
</feature>
<dbReference type="GO" id="GO:0017119">
    <property type="term" value="C:Golgi transport complex"/>
    <property type="evidence" value="ECO:0007669"/>
    <property type="project" value="UniProtKB-UniRule"/>
</dbReference>
<dbReference type="AlphaFoldDB" id="A0A9P0D098"/>
<evidence type="ECO:0000256" key="7">
    <source>
        <dbReference type="ARBA" id="ARBA00022927"/>
    </source>
</evidence>
<sequence>MDSEKDIEKEHVLSKRLNKIIQARIENDEETINAFKQLSTFYTENSLQARRNLRSQIEKRSLDINKQFLSSFLEVKNSFDCIYNDIADMSKSIQEMENRLHNTKTQTKQLLQQTSILQNERKKNIIQQNIVNAFLDRFQLSEEHLHILQGGKEQLLTPEIFSVIDRVQKIHNDCKILMQSGLQTLALDIMEQMTLYQEAALERLYRWTQNHCRNVENPDLTELITQAMLRLQDRPVLFKYVIDEYCICRRSKITDDFVNALTRGGPSGNPAPIEMRAHDSQIYVTDMLVWLNKAIAIEKQNLSLLLMLCTKNDSNDIITDSLAVICEGICQPLKMRVEKIINVPSQASVLYSVVNLLRYYKKCICKIVNKGLIQETLQELQENSEKSFLATLQNQVDSKLVRVEAPPRDLSPTLAITNLLAMLRDILSTANMSEGRETDMVKIAQTIMEPLLRAVNEQSSRLPPTDMAVYMLNCMYEMYTCLSLYEFMDDRLERLEAQSDAQIDTLTSEQAGSLVANLNLGPIYTILQDQSHGALSEVPGMEPSNLRNFLEKMDYLAAHPDSALLQQINLLTSSKHKKSVQKRSFDVLLAIYKQLYQAVLDPVNKYDSPHVIFNKTPDELEKIFS</sequence>
<dbReference type="Pfam" id="PF20653">
    <property type="entry name" value="COG6_C"/>
    <property type="match status" value="1"/>
</dbReference>
<dbReference type="OrthoDB" id="272987at2759"/>
<evidence type="ECO:0000256" key="8">
    <source>
        <dbReference type="ARBA" id="ARBA00023034"/>
    </source>
</evidence>
<keyword evidence="6 11" id="KW-0813">Transport</keyword>
<organism evidence="15 16">
    <name type="scientific">Psylliodes chrysocephalus</name>
    <dbReference type="NCBI Taxonomy" id="3402493"/>
    <lineage>
        <taxon>Eukaryota</taxon>
        <taxon>Metazoa</taxon>
        <taxon>Ecdysozoa</taxon>
        <taxon>Arthropoda</taxon>
        <taxon>Hexapoda</taxon>
        <taxon>Insecta</taxon>
        <taxon>Pterygota</taxon>
        <taxon>Neoptera</taxon>
        <taxon>Endopterygota</taxon>
        <taxon>Coleoptera</taxon>
        <taxon>Polyphaga</taxon>
        <taxon>Cucujiformia</taxon>
        <taxon>Chrysomeloidea</taxon>
        <taxon>Chrysomelidae</taxon>
        <taxon>Galerucinae</taxon>
        <taxon>Alticini</taxon>
        <taxon>Psylliodes</taxon>
    </lineage>
</organism>
<evidence type="ECO:0000256" key="1">
    <source>
        <dbReference type="ARBA" id="ARBA00003627"/>
    </source>
</evidence>
<feature type="domain" description="Conserved Oligomeric Golgi complex subunit 6 C-terminal" evidence="14">
    <location>
        <begin position="183"/>
        <end position="622"/>
    </location>
</feature>
<evidence type="ECO:0000256" key="10">
    <source>
        <dbReference type="ARBA" id="ARBA00031348"/>
    </source>
</evidence>
<dbReference type="GO" id="GO:0015031">
    <property type="term" value="P:protein transport"/>
    <property type="evidence" value="ECO:0007669"/>
    <property type="project" value="UniProtKB-KW"/>
</dbReference>
<dbReference type="InterPro" id="IPR048368">
    <property type="entry name" value="COG6_N"/>
</dbReference>
<keyword evidence="12" id="KW-0175">Coiled coil</keyword>
<comment type="subunit">
    <text evidence="4">Component of the conserved oligomeric Golgi complex which is composed of eight different subunits and is required for normal Golgi morphology and localization.</text>
</comment>
<evidence type="ECO:0000256" key="4">
    <source>
        <dbReference type="ARBA" id="ARBA00011166"/>
    </source>
</evidence>
<evidence type="ECO:0000256" key="11">
    <source>
        <dbReference type="RuleBase" id="RU365075"/>
    </source>
</evidence>
<evidence type="ECO:0000256" key="6">
    <source>
        <dbReference type="ARBA" id="ARBA00022448"/>
    </source>
</evidence>
<dbReference type="SMART" id="SM01087">
    <property type="entry name" value="COG6"/>
    <property type="match status" value="1"/>
</dbReference>
<evidence type="ECO:0000259" key="13">
    <source>
        <dbReference type="Pfam" id="PF06419"/>
    </source>
</evidence>
<dbReference type="InterPro" id="IPR010490">
    <property type="entry name" value="COG6"/>
</dbReference>
<feature type="domain" description="Conserved oligomeric complex COG6 N-terminal" evidence="13">
    <location>
        <begin position="38"/>
        <end position="150"/>
    </location>
</feature>
<comment type="subcellular location">
    <subcellularLocation>
        <location evidence="2 11">Golgi apparatus membrane</location>
        <topology evidence="2 11">Peripheral membrane protein</topology>
    </subcellularLocation>
</comment>